<sequence length="220" mass="23747">MEVAGYTKTFSLDQGSVLGNDQLFQALYNAPLTDGKREGICTGLSMIWLARRMMFHNESAEQRFAALFTGAAFRWGGKTQDIHVASGGGSGSYYDMLQTMYGDALRAYALRVVPASCNATFDGTPSVLGQAGATASKSAGTYCLWNIGLQTPTGSAGHMVATYASHGTLGMNRHLYFFDPNMGEYRIGTGDAVDFFTKVFEAYAGMFGGLNYLATFEVDR</sequence>
<dbReference type="Gene3D" id="3.90.70.20">
    <property type="match status" value="1"/>
</dbReference>
<comment type="caution">
    <text evidence="1">The sequence shown here is derived from an EMBL/GenBank/DDBJ whole genome shotgun (WGS) entry which is preliminary data.</text>
</comment>
<reference evidence="1" key="1">
    <citation type="submission" date="2020-01" db="EMBL/GenBank/DDBJ databases">
        <authorList>
            <person name="Rat A."/>
        </authorList>
    </citation>
    <scope>NUCLEOTIDE SEQUENCE</scope>
    <source>
        <strain evidence="1">LMG 31228</strain>
    </source>
</reference>
<organism evidence="1 2">
    <name type="scientific">Neoroseomonas eburnea</name>
    <dbReference type="NCBI Taxonomy" id="1346889"/>
    <lineage>
        <taxon>Bacteria</taxon>
        <taxon>Pseudomonadati</taxon>
        <taxon>Pseudomonadota</taxon>
        <taxon>Alphaproteobacteria</taxon>
        <taxon>Acetobacterales</taxon>
        <taxon>Acetobacteraceae</taxon>
        <taxon>Neoroseomonas</taxon>
    </lineage>
</organism>
<dbReference type="InterPro" id="IPR038765">
    <property type="entry name" value="Papain-like_cys_pep_sf"/>
</dbReference>
<dbReference type="SUPFAM" id="SSF54001">
    <property type="entry name" value="Cysteine proteinases"/>
    <property type="match status" value="1"/>
</dbReference>
<evidence type="ECO:0000313" key="1">
    <source>
        <dbReference type="EMBL" id="MBR0681196.1"/>
    </source>
</evidence>
<evidence type="ECO:0000313" key="2">
    <source>
        <dbReference type="Proteomes" id="UP001138709"/>
    </source>
</evidence>
<gene>
    <name evidence="1" type="ORF">GXW74_11935</name>
</gene>
<reference evidence="1" key="2">
    <citation type="journal article" date="2021" name="Syst. Appl. Microbiol.">
        <title>Roseomonas hellenica sp. nov., isolated from roots of wild-growing Alkanna tinctoria.</title>
        <authorList>
            <person name="Rat A."/>
            <person name="Naranjo H.D."/>
            <person name="Lebbe L."/>
            <person name="Cnockaert M."/>
            <person name="Krigas N."/>
            <person name="Grigoriadou K."/>
            <person name="Maloupa E."/>
            <person name="Willems A."/>
        </authorList>
    </citation>
    <scope>NUCLEOTIDE SEQUENCE</scope>
    <source>
        <strain evidence="1">LMG 31228</strain>
    </source>
</reference>
<proteinExistence type="predicted"/>
<dbReference type="EMBL" id="JAAEDL010000010">
    <property type="protein sequence ID" value="MBR0681196.1"/>
    <property type="molecule type" value="Genomic_DNA"/>
</dbReference>
<dbReference type="Proteomes" id="UP001138709">
    <property type="component" value="Unassembled WGS sequence"/>
</dbReference>
<dbReference type="RefSeq" id="WP_211846730.1">
    <property type="nucleotide sequence ID" value="NZ_JAAEDL010000010.1"/>
</dbReference>
<dbReference type="AlphaFoldDB" id="A0A9X9XBW0"/>
<name>A0A9X9XBW0_9PROT</name>
<accession>A0A9X9XBW0</accession>
<protein>
    <recommendedName>
        <fullName evidence="3">Peptidase C58 YopT-type domain-containing protein</fullName>
    </recommendedName>
</protein>
<evidence type="ECO:0008006" key="3">
    <source>
        <dbReference type="Google" id="ProtNLM"/>
    </source>
</evidence>
<keyword evidence="2" id="KW-1185">Reference proteome</keyword>